<dbReference type="InterPro" id="IPR007052">
    <property type="entry name" value="CS_dom"/>
</dbReference>
<reference evidence="5" key="1">
    <citation type="submission" date="2022-12" db="EMBL/GenBank/DDBJ databases">
        <title>Draft genome sequence of the thermophilic strain Brevibacillus thermoruber HT42, isolated from Los Humeros, Puebla, Mexico, with biotechnological potential.</title>
        <authorList>
            <person name="Lara Sanchez J."/>
            <person name="Solis Palacios R."/>
            <person name="Bustos Baena A.S."/>
            <person name="Ruz Baez A.E."/>
            <person name="Espinosa Luna G."/>
            <person name="Oliart Ros R.M."/>
        </authorList>
    </citation>
    <scope>NUCLEOTIDE SEQUENCE</scope>
    <source>
        <strain evidence="5">HT42</strain>
    </source>
</reference>
<keyword evidence="6" id="KW-1185">Reference proteome</keyword>
<dbReference type="Pfam" id="PF00011">
    <property type="entry name" value="HSP20"/>
    <property type="match status" value="1"/>
</dbReference>
<sequence length="147" mass="16846">MSLIPYEPFRHLENVRRELDRFFTTGLPGIFAGTEGFLSTPRIDVYETDTEVVATCDIPGLEKKEDVQIDIENNVLTITGSINKVNEVKEDRMHRQERFSGRFSRSVTLPARVSSEGVKATYKNGVLEVRIPKAHPDEKRRIDVEFH</sequence>
<dbReference type="Proteomes" id="UP001151071">
    <property type="component" value="Unassembled WGS sequence"/>
</dbReference>
<dbReference type="PROSITE" id="PS01031">
    <property type="entry name" value="SHSP"/>
    <property type="match status" value="1"/>
</dbReference>
<dbReference type="Gene3D" id="2.60.40.790">
    <property type="match status" value="1"/>
</dbReference>
<evidence type="ECO:0000256" key="2">
    <source>
        <dbReference type="RuleBase" id="RU003616"/>
    </source>
</evidence>
<dbReference type="CDD" id="cd06464">
    <property type="entry name" value="ACD_sHsps-like"/>
    <property type="match status" value="1"/>
</dbReference>
<feature type="domain" description="SHSP" evidence="3">
    <location>
        <begin position="34"/>
        <end position="147"/>
    </location>
</feature>
<evidence type="ECO:0000313" key="5">
    <source>
        <dbReference type="EMBL" id="MDA5109078.1"/>
    </source>
</evidence>
<dbReference type="InterPro" id="IPR008978">
    <property type="entry name" value="HSP20-like_chaperone"/>
</dbReference>
<dbReference type="PANTHER" id="PTHR11527">
    <property type="entry name" value="HEAT-SHOCK PROTEIN 20 FAMILY MEMBER"/>
    <property type="match status" value="1"/>
</dbReference>
<evidence type="ECO:0000259" key="4">
    <source>
        <dbReference type="PROSITE" id="PS51203"/>
    </source>
</evidence>
<dbReference type="AlphaFoldDB" id="A0A9X3TRD3"/>
<name>A0A9X3TRD3_9BACL</name>
<evidence type="ECO:0000259" key="3">
    <source>
        <dbReference type="PROSITE" id="PS01031"/>
    </source>
</evidence>
<comment type="similarity">
    <text evidence="1 2">Belongs to the small heat shock protein (HSP20) family.</text>
</comment>
<feature type="domain" description="CS" evidence="4">
    <location>
        <begin position="38"/>
        <end position="145"/>
    </location>
</feature>
<proteinExistence type="inferred from homology"/>
<dbReference type="SUPFAM" id="SSF49764">
    <property type="entry name" value="HSP20-like chaperones"/>
    <property type="match status" value="1"/>
</dbReference>
<dbReference type="RefSeq" id="WP_271140198.1">
    <property type="nucleotide sequence ID" value="NZ_JAPYYP010000013.1"/>
</dbReference>
<comment type="caution">
    <text evidence="5">The sequence shown here is derived from an EMBL/GenBank/DDBJ whole genome shotgun (WGS) entry which is preliminary data.</text>
</comment>
<accession>A0A9X3TRD3</accession>
<gene>
    <name evidence="5" type="ORF">O3V59_11950</name>
</gene>
<dbReference type="PROSITE" id="PS51203">
    <property type="entry name" value="CS"/>
    <property type="match status" value="1"/>
</dbReference>
<dbReference type="InterPro" id="IPR002068">
    <property type="entry name" value="A-crystallin/Hsp20_dom"/>
</dbReference>
<evidence type="ECO:0000313" key="6">
    <source>
        <dbReference type="Proteomes" id="UP001151071"/>
    </source>
</evidence>
<protein>
    <submittedName>
        <fullName evidence="5">Hsp20/alpha crystallin family protein</fullName>
    </submittedName>
</protein>
<dbReference type="EMBL" id="JAPYYP010000013">
    <property type="protein sequence ID" value="MDA5109078.1"/>
    <property type="molecule type" value="Genomic_DNA"/>
</dbReference>
<evidence type="ECO:0000256" key="1">
    <source>
        <dbReference type="PROSITE-ProRule" id="PRU00285"/>
    </source>
</evidence>
<organism evidence="5 6">
    <name type="scientific">Brevibacillus thermoruber</name>
    <dbReference type="NCBI Taxonomy" id="33942"/>
    <lineage>
        <taxon>Bacteria</taxon>
        <taxon>Bacillati</taxon>
        <taxon>Bacillota</taxon>
        <taxon>Bacilli</taxon>
        <taxon>Bacillales</taxon>
        <taxon>Paenibacillaceae</taxon>
        <taxon>Brevibacillus</taxon>
    </lineage>
</organism>
<dbReference type="InterPro" id="IPR031107">
    <property type="entry name" value="Small_HSP"/>
</dbReference>